<evidence type="ECO:0000313" key="3">
    <source>
        <dbReference type="Proteomes" id="UP000242469"/>
    </source>
</evidence>
<feature type="transmembrane region" description="Helical" evidence="1">
    <location>
        <begin position="39"/>
        <end position="62"/>
    </location>
</feature>
<dbReference type="InterPro" id="IPR021344">
    <property type="entry name" value="DUF2970"/>
</dbReference>
<dbReference type="AlphaFoldDB" id="A0A1H4GXA1"/>
<dbReference type="EMBL" id="FNRJ01000022">
    <property type="protein sequence ID" value="SEB14249.1"/>
    <property type="molecule type" value="Genomic_DNA"/>
</dbReference>
<dbReference type="Pfam" id="PF11174">
    <property type="entry name" value="DUF2970"/>
    <property type="match status" value="1"/>
</dbReference>
<dbReference type="STRING" id="1122198.SAMN02745729_12210"/>
<keyword evidence="1" id="KW-1133">Transmembrane helix</keyword>
<accession>A0A1H4GXA1</accession>
<dbReference type="OrthoDB" id="5625885at2"/>
<keyword evidence="3" id="KW-1185">Reference proteome</keyword>
<organism evidence="2 3">
    <name type="scientific">Marinobacterium iners DSM 11526</name>
    <dbReference type="NCBI Taxonomy" id="1122198"/>
    <lineage>
        <taxon>Bacteria</taxon>
        <taxon>Pseudomonadati</taxon>
        <taxon>Pseudomonadota</taxon>
        <taxon>Gammaproteobacteria</taxon>
        <taxon>Oceanospirillales</taxon>
        <taxon>Oceanospirillaceae</taxon>
        <taxon>Marinobacterium</taxon>
    </lineage>
</organism>
<keyword evidence="1" id="KW-0812">Transmembrane</keyword>
<proteinExistence type="predicted"/>
<dbReference type="Proteomes" id="UP000242469">
    <property type="component" value="Unassembled WGS sequence"/>
</dbReference>
<evidence type="ECO:0008006" key="4">
    <source>
        <dbReference type="Google" id="ProtNLM"/>
    </source>
</evidence>
<protein>
    <recommendedName>
        <fullName evidence="4">DUF2970 domain-containing protein</fullName>
    </recommendedName>
</protein>
<gene>
    <name evidence="2" type="ORF">SAMN02745729_12210</name>
</gene>
<keyword evidence="1" id="KW-0472">Membrane</keyword>
<evidence type="ECO:0000313" key="2">
    <source>
        <dbReference type="EMBL" id="SEB14249.1"/>
    </source>
</evidence>
<sequence length="67" mass="7460">MANKPDWLQALLSVLAAFFGVQSERNREHDFSQGRPLHYVLAGLLLALVFVLGVILLVWWVLSLAGV</sequence>
<dbReference type="RefSeq" id="WP_091827909.1">
    <property type="nucleotide sequence ID" value="NZ_FNRJ01000022.1"/>
</dbReference>
<reference evidence="3" key="1">
    <citation type="submission" date="2016-10" db="EMBL/GenBank/DDBJ databases">
        <authorList>
            <person name="Varghese N."/>
            <person name="Submissions S."/>
        </authorList>
    </citation>
    <scope>NUCLEOTIDE SEQUENCE [LARGE SCALE GENOMIC DNA]</scope>
    <source>
        <strain evidence="3">DSM 11526</strain>
    </source>
</reference>
<name>A0A1H4GXA1_9GAMM</name>
<evidence type="ECO:0000256" key="1">
    <source>
        <dbReference type="SAM" id="Phobius"/>
    </source>
</evidence>